<proteinExistence type="predicted"/>
<dbReference type="AlphaFoldDB" id="A0A921UXC3"/>
<protein>
    <submittedName>
        <fullName evidence="2">Uncharacterized protein</fullName>
    </submittedName>
</protein>
<organism evidence="2 3">
    <name type="scientific">Sorghum bicolor</name>
    <name type="common">Sorghum</name>
    <name type="synonym">Sorghum vulgare</name>
    <dbReference type="NCBI Taxonomy" id="4558"/>
    <lineage>
        <taxon>Eukaryota</taxon>
        <taxon>Viridiplantae</taxon>
        <taxon>Streptophyta</taxon>
        <taxon>Embryophyta</taxon>
        <taxon>Tracheophyta</taxon>
        <taxon>Spermatophyta</taxon>
        <taxon>Magnoliopsida</taxon>
        <taxon>Liliopsida</taxon>
        <taxon>Poales</taxon>
        <taxon>Poaceae</taxon>
        <taxon>PACMAD clade</taxon>
        <taxon>Panicoideae</taxon>
        <taxon>Andropogonodae</taxon>
        <taxon>Andropogoneae</taxon>
        <taxon>Sorghinae</taxon>
        <taxon>Sorghum</taxon>
    </lineage>
</organism>
<feature type="compositionally biased region" description="Basic residues" evidence="1">
    <location>
        <begin position="1"/>
        <end position="11"/>
    </location>
</feature>
<name>A0A921UXC3_SORBI</name>
<evidence type="ECO:0000313" key="2">
    <source>
        <dbReference type="EMBL" id="KAG0547872.1"/>
    </source>
</evidence>
<sequence length="203" mass="22359">MVPSARRRARSSSRAAPAPPPRRGFINASSNPTAPSPPPLSPLLFSRLPARAHQRPSSPRIPRYSGNRLSLHPVCGVARVPCLPACLCQRVTRGRARYGSPRSAWHCSLGSCRADPISHLRAPAADPAGSRGNWSARSFEMPQICLPARVIWSRRGPFVNGMARSVVWWGQCHVFLLAIIADFGELFSLSYVRRKIETENSFN</sequence>
<evidence type="ECO:0000313" key="3">
    <source>
        <dbReference type="Proteomes" id="UP000807115"/>
    </source>
</evidence>
<gene>
    <name evidence="2" type="ORF">BDA96_01G117700</name>
</gene>
<feature type="region of interest" description="Disordered" evidence="1">
    <location>
        <begin position="1"/>
        <end position="44"/>
    </location>
</feature>
<reference evidence="2" key="1">
    <citation type="journal article" date="2019" name="BMC Genomics">
        <title>A new reference genome for Sorghum bicolor reveals high levels of sequence similarity between sweet and grain genotypes: implications for the genetics of sugar metabolism.</title>
        <authorList>
            <person name="Cooper E.A."/>
            <person name="Brenton Z.W."/>
            <person name="Flinn B.S."/>
            <person name="Jenkins J."/>
            <person name="Shu S."/>
            <person name="Flowers D."/>
            <person name="Luo F."/>
            <person name="Wang Y."/>
            <person name="Xia P."/>
            <person name="Barry K."/>
            <person name="Daum C."/>
            <person name="Lipzen A."/>
            <person name="Yoshinaga Y."/>
            <person name="Schmutz J."/>
            <person name="Saski C."/>
            <person name="Vermerris W."/>
            <person name="Kresovich S."/>
        </authorList>
    </citation>
    <scope>NUCLEOTIDE SEQUENCE</scope>
</reference>
<dbReference type="EMBL" id="CM027680">
    <property type="protein sequence ID" value="KAG0547872.1"/>
    <property type="molecule type" value="Genomic_DNA"/>
</dbReference>
<accession>A0A921UXC3</accession>
<evidence type="ECO:0000256" key="1">
    <source>
        <dbReference type="SAM" id="MobiDB-lite"/>
    </source>
</evidence>
<dbReference type="Proteomes" id="UP000807115">
    <property type="component" value="Chromosome 1"/>
</dbReference>
<comment type="caution">
    <text evidence="2">The sequence shown here is derived from an EMBL/GenBank/DDBJ whole genome shotgun (WGS) entry which is preliminary data.</text>
</comment>
<reference evidence="2" key="2">
    <citation type="submission" date="2020-10" db="EMBL/GenBank/DDBJ databases">
        <authorList>
            <person name="Cooper E.A."/>
            <person name="Brenton Z.W."/>
            <person name="Flinn B.S."/>
            <person name="Jenkins J."/>
            <person name="Shu S."/>
            <person name="Flowers D."/>
            <person name="Luo F."/>
            <person name="Wang Y."/>
            <person name="Xia P."/>
            <person name="Barry K."/>
            <person name="Daum C."/>
            <person name="Lipzen A."/>
            <person name="Yoshinaga Y."/>
            <person name="Schmutz J."/>
            <person name="Saski C."/>
            <person name="Vermerris W."/>
            <person name="Kresovich S."/>
        </authorList>
    </citation>
    <scope>NUCLEOTIDE SEQUENCE</scope>
</reference>